<keyword evidence="2 7" id="KW-0812">Transmembrane</keyword>
<organism evidence="9 10">
    <name type="scientific">Microbacterium stercoris</name>
    <dbReference type="NCBI Taxonomy" id="2820289"/>
    <lineage>
        <taxon>Bacteria</taxon>
        <taxon>Bacillati</taxon>
        <taxon>Actinomycetota</taxon>
        <taxon>Actinomycetes</taxon>
        <taxon>Micrococcales</taxon>
        <taxon>Microbacteriaceae</taxon>
        <taxon>Microbacterium</taxon>
    </lineage>
</organism>
<comment type="catalytic activity">
    <reaction evidence="7">
        <text>a peptidoglycan chain = a peptidoglycan chain with N-acetyl-1,6-anhydromuramyl-[peptide] at the reducing end + a peptidoglycan chain with N-acetylglucosamine at the non-reducing end.</text>
        <dbReference type="EC" id="4.2.2.29"/>
    </reaction>
</comment>
<evidence type="ECO:0000313" key="10">
    <source>
        <dbReference type="Proteomes" id="UP000680132"/>
    </source>
</evidence>
<gene>
    <name evidence="7 9" type="primary">mltG</name>
    <name evidence="9" type="ORF">J5V96_12190</name>
</gene>
<feature type="region of interest" description="Disordered" evidence="8">
    <location>
        <begin position="1"/>
        <end position="107"/>
    </location>
</feature>
<comment type="function">
    <text evidence="7">Functions as a peptidoglycan terminase that cleaves nascent peptidoglycan strands endolytically to terminate their elongation.</text>
</comment>
<evidence type="ECO:0000256" key="7">
    <source>
        <dbReference type="HAMAP-Rule" id="MF_02065"/>
    </source>
</evidence>
<keyword evidence="1 7" id="KW-1003">Cell membrane</keyword>
<dbReference type="NCBIfam" id="TIGR00247">
    <property type="entry name" value="endolytic transglycosylase MltG"/>
    <property type="match status" value="1"/>
</dbReference>
<dbReference type="HAMAP" id="MF_02065">
    <property type="entry name" value="MltG"/>
    <property type="match status" value="1"/>
</dbReference>
<reference evidence="9" key="1">
    <citation type="submission" date="2021-03" db="EMBL/GenBank/DDBJ databases">
        <title>Microbacterium sp. nov., a novel actinobacterium isolated from cow dung.</title>
        <authorList>
            <person name="Zhang L."/>
        </authorList>
    </citation>
    <scope>NUCLEOTIDE SEQUENCE</scope>
    <source>
        <strain evidence="9">NEAU-LLB</strain>
    </source>
</reference>
<dbReference type="Pfam" id="PF02618">
    <property type="entry name" value="YceG"/>
    <property type="match status" value="1"/>
</dbReference>
<dbReference type="GO" id="GO:0005886">
    <property type="term" value="C:plasma membrane"/>
    <property type="evidence" value="ECO:0007669"/>
    <property type="project" value="UniProtKB-SubCell"/>
</dbReference>
<comment type="subcellular location">
    <subcellularLocation>
        <location evidence="7">Cell membrane</location>
        <topology evidence="7">Single-pass membrane protein</topology>
    </subcellularLocation>
</comment>
<feature type="site" description="Important for catalytic activity" evidence="7">
    <location>
        <position position="352"/>
    </location>
</feature>
<dbReference type="GO" id="GO:0009252">
    <property type="term" value="P:peptidoglycan biosynthetic process"/>
    <property type="evidence" value="ECO:0007669"/>
    <property type="project" value="UniProtKB-UniRule"/>
</dbReference>
<accession>A0A939QRL9</accession>
<protein>
    <recommendedName>
        <fullName evidence="7">Endolytic murein transglycosylase</fullName>
        <ecNumber evidence="7">4.2.2.29</ecNumber>
    </recommendedName>
    <alternativeName>
        <fullName evidence="7">Peptidoglycan lytic transglycosylase</fullName>
    </alternativeName>
    <alternativeName>
        <fullName evidence="7">Peptidoglycan polymerization terminase</fullName>
    </alternativeName>
</protein>
<evidence type="ECO:0000313" key="9">
    <source>
        <dbReference type="EMBL" id="MBO3664266.1"/>
    </source>
</evidence>
<dbReference type="EC" id="4.2.2.29" evidence="7"/>
<keyword evidence="3 7" id="KW-1133">Transmembrane helix</keyword>
<dbReference type="PANTHER" id="PTHR30518">
    <property type="entry name" value="ENDOLYTIC MUREIN TRANSGLYCOSYLASE"/>
    <property type="match status" value="1"/>
</dbReference>
<comment type="similarity">
    <text evidence="7">Belongs to the transglycosylase MltG family.</text>
</comment>
<evidence type="ECO:0000256" key="8">
    <source>
        <dbReference type="SAM" id="MobiDB-lite"/>
    </source>
</evidence>
<dbReference type="EMBL" id="JAGFOA010000004">
    <property type="protein sequence ID" value="MBO3664266.1"/>
    <property type="molecule type" value="Genomic_DNA"/>
</dbReference>
<feature type="compositionally biased region" description="Pro residues" evidence="8">
    <location>
        <begin position="91"/>
        <end position="105"/>
    </location>
</feature>
<comment type="caution">
    <text evidence="9">The sequence shown here is derived from an EMBL/GenBank/DDBJ whole genome shotgun (WGS) entry which is preliminary data.</text>
</comment>
<evidence type="ECO:0000256" key="2">
    <source>
        <dbReference type="ARBA" id="ARBA00022692"/>
    </source>
</evidence>
<name>A0A939QRL9_9MICO</name>
<keyword evidence="10" id="KW-1185">Reference proteome</keyword>
<evidence type="ECO:0000256" key="6">
    <source>
        <dbReference type="ARBA" id="ARBA00023316"/>
    </source>
</evidence>
<evidence type="ECO:0000256" key="4">
    <source>
        <dbReference type="ARBA" id="ARBA00023136"/>
    </source>
</evidence>
<dbReference type="GO" id="GO:0008932">
    <property type="term" value="F:lytic endotransglycosylase activity"/>
    <property type="evidence" value="ECO:0007669"/>
    <property type="project" value="UniProtKB-UniRule"/>
</dbReference>
<proteinExistence type="inferred from homology"/>
<keyword evidence="4 7" id="KW-0472">Membrane</keyword>
<dbReference type="PANTHER" id="PTHR30518:SF2">
    <property type="entry name" value="ENDOLYTIC MUREIN TRANSGLYCOSYLASE"/>
    <property type="match status" value="1"/>
</dbReference>
<dbReference type="Proteomes" id="UP000680132">
    <property type="component" value="Unassembled WGS sequence"/>
</dbReference>
<keyword evidence="5 7" id="KW-0456">Lyase</keyword>
<evidence type="ECO:0000256" key="3">
    <source>
        <dbReference type="ARBA" id="ARBA00022989"/>
    </source>
</evidence>
<evidence type="ECO:0000256" key="1">
    <source>
        <dbReference type="ARBA" id="ARBA00022475"/>
    </source>
</evidence>
<dbReference type="AlphaFoldDB" id="A0A939QRL9"/>
<feature type="transmembrane region" description="Helical" evidence="7">
    <location>
        <begin position="127"/>
        <end position="152"/>
    </location>
</feature>
<evidence type="ECO:0000256" key="5">
    <source>
        <dbReference type="ARBA" id="ARBA00023239"/>
    </source>
</evidence>
<dbReference type="InterPro" id="IPR003770">
    <property type="entry name" value="MLTG-like"/>
</dbReference>
<dbReference type="GO" id="GO:0071555">
    <property type="term" value="P:cell wall organization"/>
    <property type="evidence" value="ECO:0007669"/>
    <property type="project" value="UniProtKB-KW"/>
</dbReference>
<keyword evidence="6 7" id="KW-0961">Cell wall biogenesis/degradation</keyword>
<sequence length="490" mass="52069">MPPLTRRQARELARTGQIPIVGETPAEPSRAGEEANEVPEPRAASASAEPKPEPAPGGAKETGQPETVAFDALLDVEERRAAAAASEPAQDPTPAPAPTAAPTPAPASLEDLFAPEREVAVKKKRRGLGCLIAFLIFALIAGGLTVSGIWAWNNYGTVIAEKLGWDGPDDFEPGQATGEVLITIESGDDGSRVSNTLFEAGVTLKADSFYDHLISVGETTPDFFPGVYRLQKQMTSAAAWEALQDPANKLENTVALQEGWTVNGTIEAASVGLDMPLDQLQAAVADPSVYGVAADTLEGWLFPAHYTFDPDTTAQDVIQAMVDRTRESLTAAGVPAGDEQRILTIASIIQREGGSADFGKVARVILNRLDPDISDTQGLLQMDSTAQFGYRQTHPDAPEQENAFSTEEQLADPNPWNTYVHAGLPAGPIANPGDDAIAAAMNPEAGDWQYFVTVDFETGETLFAATLAEHDQNVAKLHAWCEAHPDHAGC</sequence>